<dbReference type="Gene3D" id="2.120.10.80">
    <property type="entry name" value="Kelch-type beta propeller"/>
    <property type="match status" value="1"/>
</dbReference>
<dbReference type="SUPFAM" id="SSF81296">
    <property type="entry name" value="E set domains"/>
    <property type="match status" value="1"/>
</dbReference>
<dbReference type="PROSITE" id="PS51127">
    <property type="entry name" value="BIG1"/>
    <property type="match status" value="1"/>
</dbReference>
<evidence type="ECO:0000313" key="5">
    <source>
        <dbReference type="EMBL" id="QJD86294.1"/>
    </source>
</evidence>
<dbReference type="RefSeq" id="WP_169282543.1">
    <property type="nucleotide sequence ID" value="NZ_CP051680.1"/>
</dbReference>
<feature type="domain" description="SLH" evidence="4">
    <location>
        <begin position="2433"/>
        <end position="2493"/>
    </location>
</feature>
<feature type="domain" description="SLH" evidence="4">
    <location>
        <begin position="2366"/>
        <end position="2429"/>
    </location>
</feature>
<dbReference type="KEGG" id="cheb:HH215_26075"/>
<dbReference type="SMART" id="SM00429">
    <property type="entry name" value="IPT"/>
    <property type="match status" value="1"/>
</dbReference>
<feature type="compositionally biased region" description="Pro residues" evidence="2">
    <location>
        <begin position="2090"/>
        <end position="2102"/>
    </location>
</feature>
<dbReference type="InterPro" id="IPR014756">
    <property type="entry name" value="Ig_E-set"/>
</dbReference>
<feature type="domain" description="SLH" evidence="4">
    <location>
        <begin position="2306"/>
        <end position="2365"/>
    </location>
</feature>
<dbReference type="Pfam" id="PF05345">
    <property type="entry name" value="He_PIG"/>
    <property type="match status" value="6"/>
</dbReference>
<feature type="region of interest" description="Disordered" evidence="2">
    <location>
        <begin position="2083"/>
        <end position="2108"/>
    </location>
</feature>
<name>A0A7Z2VNP8_9BACL</name>
<organism evidence="5 6">
    <name type="scientific">Cohnella herbarum</name>
    <dbReference type="NCBI Taxonomy" id="2728023"/>
    <lineage>
        <taxon>Bacteria</taxon>
        <taxon>Bacillati</taxon>
        <taxon>Bacillota</taxon>
        <taxon>Bacilli</taxon>
        <taxon>Bacillales</taxon>
        <taxon>Paenibacillaceae</taxon>
        <taxon>Cohnella</taxon>
    </lineage>
</organism>
<dbReference type="SUPFAM" id="SSF49373">
    <property type="entry name" value="Invasin/intimin cell-adhesion fragments"/>
    <property type="match status" value="2"/>
</dbReference>
<keyword evidence="6" id="KW-1185">Reference proteome</keyword>
<evidence type="ECO:0000256" key="2">
    <source>
        <dbReference type="SAM" id="MobiDB-lite"/>
    </source>
</evidence>
<dbReference type="GO" id="GO:0016020">
    <property type="term" value="C:membrane"/>
    <property type="evidence" value="ECO:0007669"/>
    <property type="project" value="InterPro"/>
</dbReference>
<dbReference type="Pfam" id="PF02369">
    <property type="entry name" value="Big_1"/>
    <property type="match status" value="2"/>
</dbReference>
<dbReference type="Proteomes" id="UP000502248">
    <property type="component" value="Chromosome"/>
</dbReference>
<dbReference type="SUPFAM" id="SSF50965">
    <property type="entry name" value="Galactose oxidase, central domain"/>
    <property type="match status" value="1"/>
</dbReference>
<sequence length="2493" mass="261587">MGRLRKRIPYFAIIIAFLMIFQTFSGMPKASAADAAPAQPASSSKISGLGQALIGEVVSINGTELVLKQEAIRPDQQADEEIQASELPMGLAEYVAVQLTSKTVFQKNSAGVPIRVGSGLLVAGQLADGKLVADFVSDMSKVAPIEQPVLPNSMTESSAARVESTPELADAGAEALSEAGVPLLGDSEPRMQKTAAATASTANSTVEYKLQGQWGFPGIHWNWPIVDIVDLGDLVKIGVWFEFNAGMGASWEWPVDANFKLPKLEVGQTSKFTVQMTPKGVGANEHTMYSTFGVGFYVHFILQALGKQYNLGVPILNFGFGNSTNKAAPFNGSYFWMDRTTNITIPIPIPKTPLKIKISLLLDYMLHGNDPFIMDSTRPSAAGAVVKDRFNYTADRHVVKFSTWDITPTATSGTIQFPEVQYAPSVNYAQLQIKVGGSVGMIPVPAFPYPPISIYTNYTLGAAGTPPTVSFTAAPEMTMEPYLPGGRVGDPYRVHLKPAGGYPFTAEQQKLNGHGDYKLSIVSGKLPKGLALDPITGVIEGTPLAPNADEEVVLRMTDSENYSKDFTFKIPIIQTATSRIQIGQFVNQPYSYPLGVKGGTAPFSWTLESGQLPPGISLNPATGILSGTPTTVGTYPMTFGVVDSTGTATKGRWANLKDKVEITAAIVPPSAKGNYRWKAEGTIADDPGNGNGMVYNTETGELMRFTSDGKTMLYANGGWQEAKGLSTAPKAREFASMAYSPKLGGIVLFGGSANKWSGSVSYNVFGDTWLWKEGAWTKISDGVFWKVELVNGKPVRTISGTEAPPPRLNAALTQDRDGNLILYGGNEEMLPAFGDTWVLSGTTWGQKTTATQPPMTLDPLMAFHKGVGKPVLIARHLMNRNTEVYEWNGIDWVDKTNQVYQAGVGPQDLYLSGAAYHQASRQLVLYGGYEKQAGSYGIGPMKQDFWGLGTLGGSGNGDGMLSSWTRIEAVGQPTFRNPELSVSHSYPVMLTYDDKRGTLMAFAKEFAGTDNQYSLSLSGLVANPAVLPADGVASAELTFQVTDGNGNPMPGRSVKLVGTGSASGALPVQTAVSNSSGIVNFEYTGTQAETLVLRIDDISTGETLGGTTVALTEPVPDADRSSLSLSETEILGDGATPATLEVIVNNINGVPVPGYEVSVAAIHSSTAQVTGAGTGLGTTGPDGKAAFTITDTTAGTLQLAVSARKAAEPSSVSFPLGEISLRVLQHRPLTITTGSLADGQTGVPYYRVLEGSGGNGSYQWSLIDGDLPPGLTLGSQGQLTGTPVPGSYGKYAITVRATDESVPVQTTTANLELKVLPPQLVLLAPSIHEDSDMKVGDYANIQLKAEGGSGSYDWTVVSGFLPKGMQLNARNGIIDGVPIESGDYEVTVQVKDSVGATAQSAVGFTVLPVQSAYVGIGTSTTEDGTLEVVSGDVTAIATGVGTMEVSIFQRNPGGDTSGTFRTANKYFQIRNDGSFSDIQFNVENVEPSAVHIYRWNAASSSWSLLPNQTFDAALGVTTVTLDADTIAGLSGGTVFAVGSPIEPPPALTGLDVNTGPAVGGTAVSVAGDRFTPDSVVLFGGEPAASTEFVDEHTLRALTPPGNGTVDVRVQNALGISERVEAANFTYTGESAELVITSPEKLPDAGMGPYEVPITAAGGVRPYKWTLAEGQLPPGLSLGSEGVIYGKPTAPGTYAFGLQVSGTGGTGLDSRQFELTVIDTPAIETTSLPVGQVGKPYQFGLTFQGSQTDAEWHIAGELPPGLSVDANGVIQGVPAKSGAYVLQAEVVDEFGVRSAVTALPLVVYEQLAQPQHLLIGSKGVQIPASGLASIDGLPELTIVSIALDPDGIVAARIADGQLQLTPVAAGAADVTVTVTESVYGTSTNILLPVTVATPLSPIPKAIAASDLNEGGVGAVFKANDLATPAYPDGLLAIGSAQSENTAIVQVQLVNGQLAMSPVGPGSTRVLVTVKDEVYGAFVQMYVPVTVHAAAKLPPVAKAIQTLIMQTGGSAVAMTADQLATSAYAESALRIDGASSSNSGVVVVQSADGGLILSPVGSGAANVTATVTDAVYGTRVNVVVPVQVQQGTPNPTTDPGPTPQPVPTAPTSKPNVAKITLTDGRTVNVDIIETAAGKYELSFPSSASGGDVRLESALLKKLLEASEQAKLRIRSTEGWLILPLRDLADSLQAYAGSQGSVTASFEKLSGDASDRMLSELQQAGFTAASPPFEFSVALNDGQNRSIKLDSFDRFLNRAIYMDSSPEASRTTVVWFDEKAGKWRPVLSRLEKEAGRSMAVFKRKGNSVYAAVTSHVTFGDVRTHWSREAVEEMASKQIVSGVAAGKFSPEGKVTRAQFATMLVRALGVSEVEDGLAFKDVDGGEWYASSVKAAAKAGLASGYSDGSFRPNQTISRVEMAVMLVNSLNYLGEDIEGQALSLDAYKVKDSVAGWARKAFAVMLAKGILTGQTDGQLAPERSATRAEAVAVLQRLLNLVTFAS</sequence>
<dbReference type="InterPro" id="IPR003344">
    <property type="entry name" value="Big_1_dom"/>
</dbReference>
<dbReference type="InterPro" id="IPR015915">
    <property type="entry name" value="Kelch-typ_b-propeller"/>
</dbReference>
<reference evidence="5 6" key="1">
    <citation type="submission" date="2020-04" db="EMBL/GenBank/DDBJ databases">
        <title>Genome sequencing of novel species.</title>
        <authorList>
            <person name="Heo J."/>
            <person name="Kim S.-J."/>
            <person name="Kim J.-S."/>
            <person name="Hong S.-B."/>
            <person name="Kwon S.-W."/>
        </authorList>
    </citation>
    <scope>NUCLEOTIDE SEQUENCE [LARGE SCALE GENOMIC DNA]</scope>
    <source>
        <strain evidence="5 6">MFER-1</strain>
    </source>
</reference>
<dbReference type="SMART" id="SM00634">
    <property type="entry name" value="BID_1"/>
    <property type="match status" value="2"/>
</dbReference>
<comment type="similarity">
    <text evidence="1">Belongs to the intimin/invasin family.</text>
</comment>
<dbReference type="Pfam" id="PF01833">
    <property type="entry name" value="TIG"/>
    <property type="match status" value="1"/>
</dbReference>
<evidence type="ECO:0000259" key="3">
    <source>
        <dbReference type="PROSITE" id="PS51127"/>
    </source>
</evidence>
<dbReference type="SUPFAM" id="SSF49313">
    <property type="entry name" value="Cadherin-like"/>
    <property type="match status" value="3"/>
</dbReference>
<dbReference type="PANTHER" id="PTHR43308">
    <property type="entry name" value="OUTER MEMBRANE PROTEIN ALPHA-RELATED"/>
    <property type="match status" value="1"/>
</dbReference>
<gene>
    <name evidence="5" type="ORF">HH215_26075</name>
</gene>
<dbReference type="Gene3D" id="2.60.40.10">
    <property type="entry name" value="Immunoglobulins"/>
    <property type="match status" value="9"/>
</dbReference>
<evidence type="ECO:0000259" key="4">
    <source>
        <dbReference type="PROSITE" id="PS51272"/>
    </source>
</evidence>
<dbReference type="InterPro" id="IPR001119">
    <property type="entry name" value="SLH_dom"/>
</dbReference>
<evidence type="ECO:0000313" key="6">
    <source>
        <dbReference type="Proteomes" id="UP000502248"/>
    </source>
</evidence>
<dbReference type="InterPro" id="IPR008964">
    <property type="entry name" value="Invasin/intimin_cell_adhesion"/>
</dbReference>
<accession>A0A7Z2VNP8</accession>
<protein>
    <submittedName>
        <fullName evidence="5">Uncharacterized protein</fullName>
    </submittedName>
</protein>
<dbReference type="InterPro" id="IPR013783">
    <property type="entry name" value="Ig-like_fold"/>
</dbReference>
<dbReference type="Pfam" id="PF00395">
    <property type="entry name" value="SLH"/>
    <property type="match status" value="3"/>
</dbReference>
<dbReference type="EMBL" id="CP051680">
    <property type="protein sequence ID" value="QJD86294.1"/>
    <property type="molecule type" value="Genomic_DNA"/>
</dbReference>
<dbReference type="InterPro" id="IPR051465">
    <property type="entry name" value="Cell_Envelope_Struct_Comp"/>
</dbReference>
<dbReference type="PANTHER" id="PTHR43308:SF5">
    <property type="entry name" value="S-LAYER PROTEIN _ PEPTIDOGLYCAN ENDO-BETA-N-ACETYLGLUCOSAMINIDASE"/>
    <property type="match status" value="1"/>
</dbReference>
<feature type="domain" description="Big-1" evidence="3">
    <location>
        <begin position="1120"/>
        <end position="1219"/>
    </location>
</feature>
<dbReference type="InterPro" id="IPR011043">
    <property type="entry name" value="Gal_Oxase/kelch_b-propeller"/>
</dbReference>
<dbReference type="InterPro" id="IPR015919">
    <property type="entry name" value="Cadherin-like_sf"/>
</dbReference>
<dbReference type="GO" id="GO:0005509">
    <property type="term" value="F:calcium ion binding"/>
    <property type="evidence" value="ECO:0007669"/>
    <property type="project" value="InterPro"/>
</dbReference>
<dbReference type="InterPro" id="IPR002909">
    <property type="entry name" value="IPT_dom"/>
</dbReference>
<evidence type="ECO:0000256" key="1">
    <source>
        <dbReference type="ARBA" id="ARBA00010116"/>
    </source>
</evidence>
<dbReference type="PROSITE" id="PS51272">
    <property type="entry name" value="SLH"/>
    <property type="match status" value="3"/>
</dbReference>
<dbReference type="CDD" id="cd00102">
    <property type="entry name" value="IPT"/>
    <property type="match status" value="1"/>
</dbReference>
<proteinExistence type="inferred from homology"/>